<evidence type="ECO:0000256" key="1">
    <source>
        <dbReference type="ARBA" id="ARBA00004651"/>
    </source>
</evidence>
<feature type="transmembrane region" description="Helical" evidence="8">
    <location>
        <begin position="207"/>
        <end position="226"/>
    </location>
</feature>
<dbReference type="Pfam" id="PF00361">
    <property type="entry name" value="Proton_antipo_M"/>
    <property type="match status" value="1"/>
</dbReference>
<dbReference type="Proteomes" id="UP000765845">
    <property type="component" value="Unassembled WGS sequence"/>
</dbReference>
<evidence type="ECO:0000256" key="3">
    <source>
        <dbReference type="ARBA" id="ARBA00022475"/>
    </source>
</evidence>
<comment type="caution">
    <text evidence="10">The sequence shown here is derived from an EMBL/GenBank/DDBJ whole genome shotgun (WGS) entry which is preliminary data.</text>
</comment>
<comment type="similarity">
    <text evidence="2">Belongs to the CPA3 antiporters (TC 2.A.63) subunit D family.</text>
</comment>
<dbReference type="RefSeq" id="WP_168448747.1">
    <property type="nucleotide sequence ID" value="NZ_JAAWWK010000001.1"/>
</dbReference>
<dbReference type="InterPro" id="IPR050586">
    <property type="entry name" value="CPA3_Na-H_Antiporter_D"/>
</dbReference>
<comment type="subcellular location">
    <subcellularLocation>
        <location evidence="1">Cell membrane</location>
        <topology evidence="1">Multi-pass membrane protein</topology>
    </subcellularLocation>
    <subcellularLocation>
        <location evidence="7">Membrane</location>
        <topology evidence="7">Multi-pass membrane protein</topology>
    </subcellularLocation>
</comment>
<gene>
    <name evidence="10" type="ORF">HCU74_02170</name>
</gene>
<keyword evidence="5 8" id="KW-1133">Transmembrane helix</keyword>
<feature type="transmembrane region" description="Helical" evidence="8">
    <location>
        <begin position="375"/>
        <end position="398"/>
    </location>
</feature>
<evidence type="ECO:0000256" key="5">
    <source>
        <dbReference type="ARBA" id="ARBA00022989"/>
    </source>
</evidence>
<dbReference type="EMBL" id="JAAWWK010000001">
    <property type="protein sequence ID" value="NKI16217.1"/>
    <property type="molecule type" value="Genomic_DNA"/>
</dbReference>
<keyword evidence="4 7" id="KW-0812">Transmembrane</keyword>
<dbReference type="InterPro" id="IPR001750">
    <property type="entry name" value="ND/Mrp_TM"/>
</dbReference>
<reference evidence="10 11" key="1">
    <citation type="submission" date="2020-04" db="EMBL/GenBank/DDBJ databases">
        <authorList>
            <person name="Yoon J."/>
        </authorList>
    </citation>
    <scope>NUCLEOTIDE SEQUENCE [LARGE SCALE GENOMIC DNA]</scope>
    <source>
        <strain evidence="10 11">KMU-166</strain>
    </source>
</reference>
<evidence type="ECO:0000259" key="9">
    <source>
        <dbReference type="Pfam" id="PF00361"/>
    </source>
</evidence>
<feature type="transmembrane region" description="Helical" evidence="8">
    <location>
        <begin position="306"/>
        <end position="330"/>
    </location>
</feature>
<keyword evidence="11" id="KW-1185">Reference proteome</keyword>
<feature type="transmembrane region" description="Helical" evidence="8">
    <location>
        <begin position="342"/>
        <end position="363"/>
    </location>
</feature>
<dbReference type="PANTHER" id="PTHR42703:SF1">
    <property type="entry name" value="NA(+)_H(+) ANTIPORTER SUBUNIT D1"/>
    <property type="match status" value="1"/>
</dbReference>
<feature type="transmembrane region" description="Helical" evidence="8">
    <location>
        <begin position="410"/>
        <end position="430"/>
    </location>
</feature>
<feature type="transmembrane region" description="Helical" evidence="8">
    <location>
        <begin position="110"/>
        <end position="129"/>
    </location>
</feature>
<feature type="transmembrane region" description="Helical" evidence="8">
    <location>
        <begin position="6"/>
        <end position="24"/>
    </location>
</feature>
<protein>
    <submittedName>
        <fullName evidence="10">Monovalent cation/H+ antiporter subunit D family protein</fullName>
    </submittedName>
</protein>
<dbReference type="PANTHER" id="PTHR42703">
    <property type="entry name" value="NADH DEHYDROGENASE"/>
    <property type="match status" value="1"/>
</dbReference>
<feature type="transmembrane region" description="Helical" evidence="8">
    <location>
        <begin position="280"/>
        <end position="299"/>
    </location>
</feature>
<accession>A0ABX1GAM3</accession>
<feature type="transmembrane region" description="Helical" evidence="8">
    <location>
        <begin position="165"/>
        <end position="187"/>
    </location>
</feature>
<organism evidence="10 11">
    <name type="scientific">Spongiibacter thalassae</name>
    <dbReference type="NCBI Taxonomy" id="2721624"/>
    <lineage>
        <taxon>Bacteria</taxon>
        <taxon>Pseudomonadati</taxon>
        <taxon>Pseudomonadota</taxon>
        <taxon>Gammaproteobacteria</taxon>
        <taxon>Cellvibrionales</taxon>
        <taxon>Spongiibacteraceae</taxon>
        <taxon>Spongiibacter</taxon>
    </lineage>
</organism>
<evidence type="ECO:0000313" key="11">
    <source>
        <dbReference type="Proteomes" id="UP000765845"/>
    </source>
</evidence>
<feature type="domain" description="NADH:quinone oxidoreductase/Mrp antiporter transmembrane" evidence="9">
    <location>
        <begin position="131"/>
        <end position="424"/>
    </location>
</feature>
<sequence>MLSHLPILQVILPLLGAPACLILWRPRIAWAFSFFISALAFIISGLLLKQVWQGGEIVYALGGWEAPWGIEYRIDLLNAFLLLIVSGLSTVVLAGARQSVAREIPAEKQTLFYVAWLLCLAGQLGILATGDAFNVFVFLEISSLSTYTLISLSRQREALWAAFQYLIVGTIGATFVLIGIGLMYMMTGTLNMADLAQRLPEVADTRTVFAAYAFIIVGVCLKLALFPLHAWLPNAYTFAPSVVTAFLAATATKVAVYLLIRFSFTVFGKDFSTFDVPLHSIFIGLGLIAVFSASTVAIMQRNIKRAIAYSSVAQIGYMIIGLGLGSVLGLQATLLHLFNHALMKGALFMAMVAMMLRIGGITVDDIAGLGKRMPVTALAFVTGGLSLIGVPLTVGFVSKWYLVSAAFSQGMWLVALLVVLGSLLAVMYIWRLVEIMYFRESPEQAPRGEAPLTVLLPLLLLVLGNIYFGIDTRLPVSVTEAAASSLLVEAYQGVQVGGAK</sequence>
<evidence type="ECO:0000256" key="6">
    <source>
        <dbReference type="ARBA" id="ARBA00023136"/>
    </source>
</evidence>
<evidence type="ECO:0000256" key="8">
    <source>
        <dbReference type="SAM" id="Phobius"/>
    </source>
</evidence>
<feature type="transmembrane region" description="Helical" evidence="8">
    <location>
        <begin position="450"/>
        <end position="470"/>
    </location>
</feature>
<evidence type="ECO:0000256" key="7">
    <source>
        <dbReference type="RuleBase" id="RU000320"/>
    </source>
</evidence>
<keyword evidence="6 8" id="KW-0472">Membrane</keyword>
<feature type="transmembrane region" description="Helical" evidence="8">
    <location>
        <begin position="31"/>
        <end position="52"/>
    </location>
</feature>
<proteinExistence type="inferred from homology"/>
<evidence type="ECO:0000313" key="10">
    <source>
        <dbReference type="EMBL" id="NKI16217.1"/>
    </source>
</evidence>
<dbReference type="PRINTS" id="PR01434">
    <property type="entry name" value="NADHDHGNASE5"/>
</dbReference>
<evidence type="ECO:0000256" key="4">
    <source>
        <dbReference type="ARBA" id="ARBA00022692"/>
    </source>
</evidence>
<feature type="transmembrane region" description="Helical" evidence="8">
    <location>
        <begin position="72"/>
        <end position="94"/>
    </location>
</feature>
<feature type="transmembrane region" description="Helical" evidence="8">
    <location>
        <begin position="238"/>
        <end position="260"/>
    </location>
</feature>
<name>A0ABX1GAM3_9GAMM</name>
<evidence type="ECO:0000256" key="2">
    <source>
        <dbReference type="ARBA" id="ARBA00005346"/>
    </source>
</evidence>
<keyword evidence="3" id="KW-1003">Cell membrane</keyword>